<reference evidence="2 3" key="2">
    <citation type="journal article" date="2011" name="PLoS Genet.">
        <title>Caenorhabditis briggsae recombinant inbred line genotypes reveal inter-strain incompatibility and the evolution of recombination.</title>
        <authorList>
            <person name="Ross J.A."/>
            <person name="Koboldt D.C."/>
            <person name="Staisch J.E."/>
            <person name="Chamberlin H.M."/>
            <person name="Gupta B.P."/>
            <person name="Miller R.D."/>
            <person name="Baird S.E."/>
            <person name="Haag E.S."/>
        </authorList>
    </citation>
    <scope>NUCLEOTIDE SEQUENCE [LARGE SCALE GENOMIC DNA]</scope>
    <source>
        <strain evidence="2 3">AF16</strain>
    </source>
</reference>
<name>A8WYK1_CAEBR</name>
<proteinExistence type="predicted"/>
<dbReference type="CTD" id="8579997"/>
<dbReference type="InParanoid" id="A8WYK1"/>
<dbReference type="GO" id="GO:0007186">
    <property type="term" value="P:G protein-coupled receptor signaling pathway"/>
    <property type="evidence" value="ECO:0000318"/>
    <property type="project" value="GO_Central"/>
</dbReference>
<dbReference type="Proteomes" id="UP000008549">
    <property type="component" value="Unassembled WGS sequence"/>
</dbReference>
<sequence>MYEDSVMFSTLKTECLILDSVLESCYRFFIVDASSLVLSYLSTLFTVMFPIAKPYFLPMLESHHFISLLFPSIRHLVHSDVPIHGSGSRKNRTFEHYYNARRANRLVWKTVHRNCDSPRGKIRSLPLWGDVMENDGISFRDVWVSGIKKYFASSKFCPGFLLQCLTDLWGSNLPRSMELFEMAQISPKLDEMQFQLLSAILIQALVPLILIYIPQPIMIIGGMCGVYLGQIGYLVVMSNVSSIRFPRFLVIHSLLSLCFVM</sequence>
<dbReference type="AlphaFoldDB" id="A8WYK1"/>
<dbReference type="HOGENOM" id="CLU_1066451_0_0_1"/>
<dbReference type="GO" id="GO:0005886">
    <property type="term" value="C:plasma membrane"/>
    <property type="evidence" value="ECO:0000318"/>
    <property type="project" value="GO_Central"/>
</dbReference>
<evidence type="ECO:0000313" key="4">
    <source>
        <dbReference type="WormBase" id="CBG04824"/>
    </source>
</evidence>
<evidence type="ECO:0000313" key="3">
    <source>
        <dbReference type="Proteomes" id="UP000008549"/>
    </source>
</evidence>
<reference evidence="2 3" key="1">
    <citation type="journal article" date="2003" name="PLoS Biol.">
        <title>The genome sequence of Caenorhabditis briggsae: a platform for comparative genomics.</title>
        <authorList>
            <person name="Stein L.D."/>
            <person name="Bao Z."/>
            <person name="Blasiar D."/>
            <person name="Blumenthal T."/>
            <person name="Brent M.R."/>
            <person name="Chen N."/>
            <person name="Chinwalla A."/>
            <person name="Clarke L."/>
            <person name="Clee C."/>
            <person name="Coghlan A."/>
            <person name="Coulson A."/>
            <person name="D'Eustachio P."/>
            <person name="Fitch D.H."/>
            <person name="Fulton L.A."/>
            <person name="Fulton R.E."/>
            <person name="Griffiths-Jones S."/>
            <person name="Harris T.W."/>
            <person name="Hillier L.W."/>
            <person name="Kamath R."/>
            <person name="Kuwabara P.E."/>
            <person name="Mardis E.R."/>
            <person name="Marra M.A."/>
            <person name="Miner T.L."/>
            <person name="Minx P."/>
            <person name="Mullikin J.C."/>
            <person name="Plumb R.W."/>
            <person name="Rogers J."/>
            <person name="Schein J.E."/>
            <person name="Sohrmann M."/>
            <person name="Spieth J."/>
            <person name="Stajich J.E."/>
            <person name="Wei C."/>
            <person name="Willey D."/>
            <person name="Wilson R.K."/>
            <person name="Durbin R."/>
            <person name="Waterston R.H."/>
        </authorList>
    </citation>
    <scope>NUCLEOTIDE SEQUENCE [LARGE SCALE GENOMIC DNA]</scope>
    <source>
        <strain evidence="2 3">AF16</strain>
    </source>
</reference>
<evidence type="ECO:0000256" key="1">
    <source>
        <dbReference type="SAM" id="Phobius"/>
    </source>
</evidence>
<feature type="transmembrane region" description="Helical" evidence="1">
    <location>
        <begin position="219"/>
        <end position="237"/>
    </location>
</feature>
<dbReference type="GO" id="GO:0038022">
    <property type="term" value="F:G protein-coupled olfactory receptor activity"/>
    <property type="evidence" value="ECO:0000318"/>
    <property type="project" value="GO_Central"/>
</dbReference>
<dbReference type="GO" id="GO:0042048">
    <property type="term" value="P:olfactory behavior"/>
    <property type="evidence" value="ECO:0000318"/>
    <property type="project" value="GO_Central"/>
</dbReference>
<evidence type="ECO:0000313" key="2">
    <source>
        <dbReference type="EMBL" id="CAP25459.2"/>
    </source>
</evidence>
<dbReference type="InterPro" id="IPR019428">
    <property type="entry name" value="7TM_GPCR_serpentine_rcpt_Str"/>
</dbReference>
<feature type="transmembrane region" description="Helical" evidence="1">
    <location>
        <begin position="28"/>
        <end position="52"/>
    </location>
</feature>
<accession>A8WYK1</accession>
<feature type="transmembrane region" description="Helical" evidence="1">
    <location>
        <begin position="194"/>
        <end position="213"/>
    </location>
</feature>
<dbReference type="WormBase" id="CBG04824">
    <property type="protein sequence ID" value="CBP32764"/>
    <property type="gene ID" value="WBGene00027428"/>
</dbReference>
<organism evidence="2 3">
    <name type="scientific">Caenorhabditis briggsae</name>
    <dbReference type="NCBI Taxonomy" id="6238"/>
    <lineage>
        <taxon>Eukaryota</taxon>
        <taxon>Metazoa</taxon>
        <taxon>Ecdysozoa</taxon>
        <taxon>Nematoda</taxon>
        <taxon>Chromadorea</taxon>
        <taxon>Rhabditida</taxon>
        <taxon>Rhabditina</taxon>
        <taxon>Rhabditomorpha</taxon>
        <taxon>Rhabditoidea</taxon>
        <taxon>Rhabditidae</taxon>
        <taxon>Peloderinae</taxon>
        <taxon>Caenorhabditis</taxon>
    </lineage>
</organism>
<protein>
    <submittedName>
        <fullName evidence="2">Protein CBG04824</fullName>
    </submittedName>
</protein>
<keyword evidence="1" id="KW-1133">Transmembrane helix</keyword>
<keyword evidence="3" id="KW-1185">Reference proteome</keyword>
<dbReference type="Pfam" id="PF10326">
    <property type="entry name" value="7TM_GPCR_Str"/>
    <property type="match status" value="1"/>
</dbReference>
<dbReference type="EMBL" id="HE601135">
    <property type="protein sequence ID" value="CAP25459.2"/>
    <property type="molecule type" value="Genomic_DNA"/>
</dbReference>
<gene>
    <name evidence="2 4" type="ORF">CBG04824</name>
    <name evidence="2" type="ORF">CBG_04824</name>
</gene>
<keyword evidence="1" id="KW-0812">Transmembrane</keyword>
<keyword evidence="1" id="KW-0472">Membrane</keyword>
<dbReference type="RefSeq" id="XP_045092773.1">
    <property type="nucleotide sequence ID" value="XM_045238206.1"/>
</dbReference>
<dbReference type="KEGG" id="cbr:CBG_04824"/>
<dbReference type="GeneID" id="8579997"/>